<dbReference type="PANTHER" id="PTHR34053:SF1">
    <property type="entry name" value="PROTEIN ULTRAPETALA 1"/>
    <property type="match status" value="1"/>
</dbReference>
<dbReference type="InterPro" id="IPR057011">
    <property type="entry name" value="ULT1/2_SAND"/>
</dbReference>
<dbReference type="InterPro" id="IPR057012">
    <property type="entry name" value="ULT1/2_Znf"/>
</dbReference>
<keyword evidence="3" id="KW-1185">Reference proteome</keyword>
<dbReference type="InterPro" id="IPR020533">
    <property type="entry name" value="Developmental_reg_ULTRAPETALA"/>
</dbReference>
<evidence type="ECO:0000259" key="1">
    <source>
        <dbReference type="PROSITE" id="PS50864"/>
    </source>
</evidence>
<dbReference type="EMBL" id="LFYR01000721">
    <property type="protein sequence ID" value="KMZ70634.1"/>
    <property type="molecule type" value="Genomic_DNA"/>
</dbReference>
<dbReference type="Proteomes" id="UP000036987">
    <property type="component" value="Unassembled WGS sequence"/>
</dbReference>
<proteinExistence type="predicted"/>
<dbReference type="OMA" id="HIEVTCG"/>
<dbReference type="PANTHER" id="PTHR34053">
    <property type="entry name" value="PROTEIN ULTRAPETALA 1"/>
    <property type="match status" value="1"/>
</dbReference>
<dbReference type="InterPro" id="IPR000770">
    <property type="entry name" value="SAND_dom"/>
</dbReference>
<feature type="domain" description="SAND" evidence="1">
    <location>
        <begin position="23"/>
        <end position="113"/>
    </location>
</feature>
<accession>A0A0K9PNW4</accession>
<dbReference type="GO" id="GO:0003677">
    <property type="term" value="F:DNA binding"/>
    <property type="evidence" value="ECO:0007669"/>
    <property type="project" value="InterPro"/>
</dbReference>
<protein>
    <submittedName>
        <fullName evidence="2">Protein ULTRAPETALA 1</fullName>
    </submittedName>
</protein>
<reference evidence="3" key="1">
    <citation type="journal article" date="2016" name="Nature">
        <title>The genome of the seagrass Zostera marina reveals angiosperm adaptation to the sea.</title>
        <authorList>
            <person name="Olsen J.L."/>
            <person name="Rouze P."/>
            <person name="Verhelst B."/>
            <person name="Lin Y.-C."/>
            <person name="Bayer T."/>
            <person name="Collen J."/>
            <person name="Dattolo E."/>
            <person name="De Paoli E."/>
            <person name="Dittami S."/>
            <person name="Maumus F."/>
            <person name="Michel G."/>
            <person name="Kersting A."/>
            <person name="Lauritano C."/>
            <person name="Lohaus R."/>
            <person name="Toepel M."/>
            <person name="Tonon T."/>
            <person name="Vanneste K."/>
            <person name="Amirebrahimi M."/>
            <person name="Brakel J."/>
            <person name="Bostroem C."/>
            <person name="Chovatia M."/>
            <person name="Grimwood J."/>
            <person name="Jenkins J.W."/>
            <person name="Jueterbock A."/>
            <person name="Mraz A."/>
            <person name="Stam W.T."/>
            <person name="Tice H."/>
            <person name="Bornberg-Bauer E."/>
            <person name="Green P.J."/>
            <person name="Pearson G.A."/>
            <person name="Procaccini G."/>
            <person name="Duarte C.M."/>
            <person name="Schmutz J."/>
            <person name="Reusch T.B.H."/>
            <person name="Van de Peer Y."/>
        </authorList>
    </citation>
    <scope>NUCLEOTIDE SEQUENCE [LARGE SCALE GENOMIC DNA]</scope>
    <source>
        <strain evidence="3">cv. Finnish</strain>
    </source>
</reference>
<dbReference type="GO" id="GO:0005829">
    <property type="term" value="C:cytosol"/>
    <property type="evidence" value="ECO:0000318"/>
    <property type="project" value="GO_Central"/>
</dbReference>
<comment type="caution">
    <text evidence="2">The sequence shown here is derived from an EMBL/GenBank/DDBJ whole genome shotgun (WGS) entry which is preliminary data.</text>
</comment>
<dbReference type="Pfam" id="PF23293">
    <property type="entry name" value="zf_ULT1"/>
    <property type="match status" value="1"/>
</dbReference>
<dbReference type="PROSITE" id="PS50864">
    <property type="entry name" value="SAND"/>
    <property type="match status" value="1"/>
</dbReference>
<evidence type="ECO:0000313" key="3">
    <source>
        <dbReference type="Proteomes" id="UP000036987"/>
    </source>
</evidence>
<dbReference type="Pfam" id="PF23292">
    <property type="entry name" value="SAND_ULT1"/>
    <property type="match status" value="1"/>
</dbReference>
<name>A0A0K9PNW4_ZOSMR</name>
<gene>
    <name evidence="2" type="ORF">ZOSMA_197G00070</name>
</gene>
<sequence>MMTNGIERDKGGGNECFEMFTEEEVSEISGLNIGEDYIEVMCGCTSHRYGDAVGRLRVFPSGHLEINCECTPGCDEDKLSPSAFEKHSGRETSRKWKNNVWVIHKGDKVPLSKTVLLKYYHLVYNSTKPHNGRPCHRDEFIRCSRCNKERRFRLRSKEECRIHHDALAKCNWECSDMPFHRVSCEDDEERASRKVQRGCFRLTLCKGCTTCVCFGCEICRFQDCTCQTCIDFTNNT</sequence>
<dbReference type="GO" id="GO:0005634">
    <property type="term" value="C:nucleus"/>
    <property type="evidence" value="ECO:0000318"/>
    <property type="project" value="GO_Central"/>
</dbReference>
<organism evidence="2 3">
    <name type="scientific">Zostera marina</name>
    <name type="common">Eelgrass</name>
    <dbReference type="NCBI Taxonomy" id="29655"/>
    <lineage>
        <taxon>Eukaryota</taxon>
        <taxon>Viridiplantae</taxon>
        <taxon>Streptophyta</taxon>
        <taxon>Embryophyta</taxon>
        <taxon>Tracheophyta</taxon>
        <taxon>Spermatophyta</taxon>
        <taxon>Magnoliopsida</taxon>
        <taxon>Liliopsida</taxon>
        <taxon>Zosteraceae</taxon>
        <taxon>Zostera</taxon>
    </lineage>
</organism>
<evidence type="ECO:0000313" key="2">
    <source>
        <dbReference type="EMBL" id="KMZ70634.1"/>
    </source>
</evidence>
<dbReference type="AlphaFoldDB" id="A0A0K9PNW4"/>
<dbReference type="OrthoDB" id="660341at2759"/>